<evidence type="ECO:0000313" key="3">
    <source>
        <dbReference type="Proteomes" id="UP000198765"/>
    </source>
</evidence>
<evidence type="ECO:0000313" key="2">
    <source>
        <dbReference type="EMBL" id="SBT51890.1"/>
    </source>
</evidence>
<evidence type="ECO:0000256" key="1">
    <source>
        <dbReference type="SAM" id="MobiDB-lite"/>
    </source>
</evidence>
<sequence length="158" mass="16083">MLALLAPAACDGSSGPADQAGADAGSGTDPRSGTGNDSVPSCPLTAAQVSDLLGQPMTDEGNCLFGDGKGVASLTITMASQTAGATTYDYQHDQAGKIYDKVVDLDHGDRSYVAAKDIEGQAVVVSPKGSYTLTMSSFGMDVGTYEQKLRALLDAILA</sequence>
<accession>A0A1A9A713</accession>
<dbReference type="PATRIC" id="fig|299146.4.peg.4375"/>
<name>A0A1A9A713_9ACTN</name>
<dbReference type="AlphaFoldDB" id="A0A1A9A713"/>
<feature type="region of interest" description="Disordered" evidence="1">
    <location>
        <begin position="1"/>
        <end position="41"/>
    </location>
</feature>
<dbReference type="EMBL" id="LT594324">
    <property type="protein sequence ID" value="SBT51890.1"/>
    <property type="molecule type" value="Genomic_DNA"/>
</dbReference>
<evidence type="ECO:0008006" key="4">
    <source>
        <dbReference type="Google" id="ProtNLM"/>
    </source>
</evidence>
<protein>
    <recommendedName>
        <fullName evidence="4">DUF3558 domain-containing protein</fullName>
    </recommendedName>
</protein>
<gene>
    <name evidence="2" type="ORF">GA0070621_4229</name>
</gene>
<keyword evidence="3" id="KW-1185">Reference proteome</keyword>
<feature type="compositionally biased region" description="Polar residues" evidence="1">
    <location>
        <begin position="29"/>
        <end position="39"/>
    </location>
</feature>
<organism evidence="2 3">
    <name type="scientific">Micromonospora narathiwatensis</name>
    <dbReference type="NCBI Taxonomy" id="299146"/>
    <lineage>
        <taxon>Bacteria</taxon>
        <taxon>Bacillati</taxon>
        <taxon>Actinomycetota</taxon>
        <taxon>Actinomycetes</taxon>
        <taxon>Micromonosporales</taxon>
        <taxon>Micromonosporaceae</taxon>
        <taxon>Micromonospora</taxon>
    </lineage>
</organism>
<reference evidence="2 3" key="1">
    <citation type="submission" date="2016-06" db="EMBL/GenBank/DDBJ databases">
        <authorList>
            <person name="Kjaerup R.B."/>
            <person name="Dalgaard T.S."/>
            <person name="Juul-Madsen H.R."/>
        </authorList>
    </citation>
    <scope>NUCLEOTIDE SEQUENCE [LARGE SCALE GENOMIC DNA]</scope>
    <source>
        <strain evidence="2 3">DSM 45248</strain>
    </source>
</reference>
<proteinExistence type="predicted"/>
<dbReference type="Proteomes" id="UP000198765">
    <property type="component" value="Chromosome I"/>
</dbReference>